<name>A0A926I2K6_9FIRM</name>
<feature type="transmembrane region" description="Helical" evidence="5">
    <location>
        <begin position="96"/>
        <end position="123"/>
    </location>
</feature>
<dbReference type="EMBL" id="JACRSQ010000021">
    <property type="protein sequence ID" value="MBC8544415.1"/>
    <property type="molecule type" value="Genomic_DNA"/>
</dbReference>
<dbReference type="GO" id="GO:0043190">
    <property type="term" value="C:ATP-binding cassette (ABC) transporter complex"/>
    <property type="evidence" value="ECO:0007669"/>
    <property type="project" value="InterPro"/>
</dbReference>
<keyword evidence="5" id="KW-1003">Cell membrane</keyword>
<evidence type="ECO:0000313" key="8">
    <source>
        <dbReference type="Proteomes" id="UP000657006"/>
    </source>
</evidence>
<gene>
    <name evidence="7" type="ORF">H8730_12785</name>
</gene>
<feature type="transmembrane region" description="Helical" evidence="5">
    <location>
        <begin position="218"/>
        <end position="239"/>
    </location>
</feature>
<dbReference type="Pfam" id="PF01061">
    <property type="entry name" value="ABC2_membrane"/>
    <property type="match status" value="1"/>
</dbReference>
<evidence type="ECO:0000259" key="6">
    <source>
        <dbReference type="PROSITE" id="PS51012"/>
    </source>
</evidence>
<evidence type="ECO:0000256" key="3">
    <source>
        <dbReference type="ARBA" id="ARBA00022989"/>
    </source>
</evidence>
<dbReference type="GO" id="GO:0140359">
    <property type="term" value="F:ABC-type transporter activity"/>
    <property type="evidence" value="ECO:0007669"/>
    <property type="project" value="InterPro"/>
</dbReference>
<dbReference type="PANTHER" id="PTHR43332:SF2">
    <property type="entry name" value="INNER MEMBRANE TRANSPORT PERMEASE YADH"/>
    <property type="match status" value="1"/>
</dbReference>
<keyword evidence="5" id="KW-0813">Transport</keyword>
<dbReference type="InterPro" id="IPR000412">
    <property type="entry name" value="ABC_2_transport"/>
</dbReference>
<evidence type="ECO:0000256" key="4">
    <source>
        <dbReference type="ARBA" id="ARBA00023136"/>
    </source>
</evidence>
<sequence length="245" mass="26954">MGIVTVLWEKWVEFKYEWFKITTSALISPLLYMIALGWGLGATTTVTDRPYIDFLVPGIIALTTMNTSFSAVGLSLNVQRLFEHSFDHIIISPTPISQYIVGQMLGGSLRGMYSGCLILLLSIPFGATMHISPMFFLVMLLNGMVFAALGVLAAVLAATHSDISRFSTFVILPMTFLCNTFFPLDRIPTAIKVIIDVLPLTHASGLLRSMAYGSAPNLWSVLILALYALVFMVLANAVINRRKNI</sequence>
<accession>A0A926I2K6</accession>
<dbReference type="PANTHER" id="PTHR43332">
    <property type="entry name" value="INNER MEMBRANE TRANSPORT PERMEASE YADH-RELATED"/>
    <property type="match status" value="1"/>
</dbReference>
<feature type="transmembrane region" description="Helical" evidence="5">
    <location>
        <begin position="54"/>
        <end position="76"/>
    </location>
</feature>
<dbReference type="PIRSF" id="PIRSF006648">
    <property type="entry name" value="DrrB"/>
    <property type="match status" value="1"/>
</dbReference>
<evidence type="ECO:0000256" key="1">
    <source>
        <dbReference type="ARBA" id="ARBA00004141"/>
    </source>
</evidence>
<feature type="transmembrane region" description="Helical" evidence="5">
    <location>
        <begin position="18"/>
        <end position="42"/>
    </location>
</feature>
<reference evidence="7" key="1">
    <citation type="submission" date="2020-08" db="EMBL/GenBank/DDBJ databases">
        <title>Genome public.</title>
        <authorList>
            <person name="Liu C."/>
            <person name="Sun Q."/>
        </authorList>
    </citation>
    <scope>NUCLEOTIDE SEQUENCE</scope>
    <source>
        <strain evidence="7">NSJ-32</strain>
    </source>
</reference>
<dbReference type="RefSeq" id="WP_177718946.1">
    <property type="nucleotide sequence ID" value="NZ_JACRSQ010000021.1"/>
</dbReference>
<feature type="transmembrane region" description="Helical" evidence="5">
    <location>
        <begin position="163"/>
        <end position="182"/>
    </location>
</feature>
<keyword evidence="3 5" id="KW-1133">Transmembrane helix</keyword>
<dbReference type="PROSITE" id="PS51012">
    <property type="entry name" value="ABC_TM2"/>
    <property type="match status" value="1"/>
</dbReference>
<dbReference type="InterPro" id="IPR013525">
    <property type="entry name" value="ABC2_TM"/>
</dbReference>
<keyword evidence="8" id="KW-1185">Reference proteome</keyword>
<evidence type="ECO:0000313" key="7">
    <source>
        <dbReference type="EMBL" id="MBC8544415.1"/>
    </source>
</evidence>
<keyword evidence="2 5" id="KW-0812">Transmembrane</keyword>
<evidence type="ECO:0000256" key="5">
    <source>
        <dbReference type="RuleBase" id="RU361157"/>
    </source>
</evidence>
<protein>
    <recommendedName>
        <fullName evidence="5">Transport permease protein</fullName>
    </recommendedName>
</protein>
<comment type="similarity">
    <text evidence="5">Belongs to the ABC-2 integral membrane protein family.</text>
</comment>
<organism evidence="7 8">
    <name type="scientific">Bianquea renquensis</name>
    <dbReference type="NCBI Taxonomy" id="2763661"/>
    <lineage>
        <taxon>Bacteria</taxon>
        <taxon>Bacillati</taxon>
        <taxon>Bacillota</taxon>
        <taxon>Clostridia</taxon>
        <taxon>Eubacteriales</taxon>
        <taxon>Bianqueaceae</taxon>
        <taxon>Bianquea</taxon>
    </lineage>
</organism>
<comment type="subcellular location">
    <subcellularLocation>
        <location evidence="5">Cell membrane</location>
        <topology evidence="5">Multi-pass membrane protein</topology>
    </subcellularLocation>
    <subcellularLocation>
        <location evidence="1">Membrane</location>
        <topology evidence="1">Multi-pass membrane protein</topology>
    </subcellularLocation>
</comment>
<feature type="transmembrane region" description="Helical" evidence="5">
    <location>
        <begin position="135"/>
        <end position="157"/>
    </location>
</feature>
<dbReference type="PRINTS" id="PR00164">
    <property type="entry name" value="ABC2TRNSPORT"/>
</dbReference>
<dbReference type="InterPro" id="IPR047817">
    <property type="entry name" value="ABC2_TM_bact-type"/>
</dbReference>
<dbReference type="AlphaFoldDB" id="A0A926I2K6"/>
<proteinExistence type="inferred from homology"/>
<dbReference type="Proteomes" id="UP000657006">
    <property type="component" value="Unassembled WGS sequence"/>
</dbReference>
<feature type="domain" description="ABC transmembrane type-2" evidence="6">
    <location>
        <begin position="20"/>
        <end position="242"/>
    </location>
</feature>
<keyword evidence="4 5" id="KW-0472">Membrane</keyword>
<comment type="caution">
    <text evidence="7">The sequence shown here is derived from an EMBL/GenBank/DDBJ whole genome shotgun (WGS) entry which is preliminary data.</text>
</comment>
<evidence type="ECO:0000256" key="2">
    <source>
        <dbReference type="ARBA" id="ARBA00022692"/>
    </source>
</evidence>
<dbReference type="InterPro" id="IPR052522">
    <property type="entry name" value="ABC-2_transport_permease"/>
</dbReference>